<keyword evidence="2" id="KW-0732">Signal</keyword>
<evidence type="ECO:0000256" key="2">
    <source>
        <dbReference type="SAM" id="SignalP"/>
    </source>
</evidence>
<dbReference type="Proteomes" id="UP000800200">
    <property type="component" value="Unassembled WGS sequence"/>
</dbReference>
<proteinExistence type="predicted"/>
<feature type="compositionally biased region" description="Polar residues" evidence="1">
    <location>
        <begin position="68"/>
        <end position="82"/>
    </location>
</feature>
<dbReference type="AlphaFoldDB" id="A0A6A6EP94"/>
<accession>A0A6A6EP94</accession>
<keyword evidence="4" id="KW-1185">Reference proteome</keyword>
<gene>
    <name evidence="3" type="ORF">K469DRAFT_319639</name>
</gene>
<protein>
    <recommendedName>
        <fullName evidence="5">Secreted protein</fullName>
    </recommendedName>
</protein>
<feature type="chain" id="PRO_5025686613" description="Secreted protein" evidence="2">
    <location>
        <begin position="21"/>
        <end position="95"/>
    </location>
</feature>
<evidence type="ECO:0000313" key="4">
    <source>
        <dbReference type="Proteomes" id="UP000800200"/>
    </source>
</evidence>
<reference evidence="3" key="1">
    <citation type="journal article" date="2020" name="Stud. Mycol.">
        <title>101 Dothideomycetes genomes: a test case for predicting lifestyles and emergence of pathogens.</title>
        <authorList>
            <person name="Haridas S."/>
            <person name="Albert R."/>
            <person name="Binder M."/>
            <person name="Bloem J."/>
            <person name="Labutti K."/>
            <person name="Salamov A."/>
            <person name="Andreopoulos B."/>
            <person name="Baker S."/>
            <person name="Barry K."/>
            <person name="Bills G."/>
            <person name="Bluhm B."/>
            <person name="Cannon C."/>
            <person name="Castanera R."/>
            <person name="Culley D."/>
            <person name="Daum C."/>
            <person name="Ezra D."/>
            <person name="Gonzalez J."/>
            <person name="Henrissat B."/>
            <person name="Kuo A."/>
            <person name="Liang C."/>
            <person name="Lipzen A."/>
            <person name="Lutzoni F."/>
            <person name="Magnuson J."/>
            <person name="Mondo S."/>
            <person name="Nolan M."/>
            <person name="Ohm R."/>
            <person name="Pangilinan J."/>
            <person name="Park H.-J."/>
            <person name="Ramirez L."/>
            <person name="Alfaro M."/>
            <person name="Sun H."/>
            <person name="Tritt A."/>
            <person name="Yoshinaga Y."/>
            <person name="Zwiers L.-H."/>
            <person name="Turgeon B."/>
            <person name="Goodwin S."/>
            <person name="Spatafora J."/>
            <person name="Crous P."/>
            <person name="Grigoriev I."/>
        </authorList>
    </citation>
    <scope>NUCLEOTIDE SEQUENCE</scope>
    <source>
        <strain evidence="3">CBS 207.26</strain>
    </source>
</reference>
<evidence type="ECO:0000256" key="1">
    <source>
        <dbReference type="SAM" id="MobiDB-lite"/>
    </source>
</evidence>
<organism evidence="3 4">
    <name type="scientific">Zopfia rhizophila CBS 207.26</name>
    <dbReference type="NCBI Taxonomy" id="1314779"/>
    <lineage>
        <taxon>Eukaryota</taxon>
        <taxon>Fungi</taxon>
        <taxon>Dikarya</taxon>
        <taxon>Ascomycota</taxon>
        <taxon>Pezizomycotina</taxon>
        <taxon>Dothideomycetes</taxon>
        <taxon>Dothideomycetes incertae sedis</taxon>
        <taxon>Zopfiaceae</taxon>
        <taxon>Zopfia</taxon>
    </lineage>
</organism>
<dbReference type="EMBL" id="ML994615">
    <property type="protein sequence ID" value="KAF2192802.1"/>
    <property type="molecule type" value="Genomic_DNA"/>
</dbReference>
<feature type="region of interest" description="Disordered" evidence="1">
    <location>
        <begin position="40"/>
        <end position="95"/>
    </location>
</feature>
<evidence type="ECO:0008006" key="5">
    <source>
        <dbReference type="Google" id="ProtNLM"/>
    </source>
</evidence>
<feature type="signal peptide" evidence="2">
    <location>
        <begin position="1"/>
        <end position="20"/>
    </location>
</feature>
<evidence type="ECO:0000313" key="3">
    <source>
        <dbReference type="EMBL" id="KAF2192802.1"/>
    </source>
</evidence>
<name>A0A6A6EP94_9PEZI</name>
<sequence length="95" mass="10563">MLNTFTILFLRLSLFHSAHHAFAPRSTTRIAARNTTICHSTSTQTTISPDDTNSEGWMSLGTPRRSGSLRSNGLEPTTSYYRQTPFHPLSLPAAR</sequence>